<dbReference type="AlphaFoldDB" id="A0A2S9Y5T5"/>
<feature type="transmembrane region" description="Helical" evidence="1">
    <location>
        <begin position="132"/>
        <end position="149"/>
    </location>
</feature>
<feature type="transmembrane region" description="Helical" evidence="1">
    <location>
        <begin position="71"/>
        <end position="91"/>
    </location>
</feature>
<feature type="transmembrane region" description="Helical" evidence="1">
    <location>
        <begin position="103"/>
        <end position="125"/>
    </location>
</feature>
<feature type="transmembrane region" description="Helical" evidence="1">
    <location>
        <begin position="315"/>
        <end position="340"/>
    </location>
</feature>
<keyword evidence="1" id="KW-1133">Transmembrane helix</keyword>
<proteinExistence type="predicted"/>
<feature type="transmembrane region" description="Helical" evidence="1">
    <location>
        <begin position="387"/>
        <end position="409"/>
    </location>
</feature>
<feature type="domain" description="DUF6798" evidence="2">
    <location>
        <begin position="475"/>
        <end position="524"/>
    </location>
</feature>
<gene>
    <name evidence="3" type="ORF">ENSA7_59520</name>
</gene>
<keyword evidence="1" id="KW-0812">Transmembrane</keyword>
<dbReference type="EMBL" id="PVNL01000118">
    <property type="protein sequence ID" value="PRQ00458.1"/>
    <property type="molecule type" value="Genomic_DNA"/>
</dbReference>
<feature type="transmembrane region" description="Helical" evidence="1">
    <location>
        <begin position="161"/>
        <end position="189"/>
    </location>
</feature>
<evidence type="ECO:0000313" key="3">
    <source>
        <dbReference type="EMBL" id="PRQ00458.1"/>
    </source>
</evidence>
<protein>
    <recommendedName>
        <fullName evidence="2">DUF6798 domain-containing protein</fullName>
    </recommendedName>
</protein>
<reference evidence="3 4" key="1">
    <citation type="submission" date="2018-03" db="EMBL/GenBank/DDBJ databases">
        <title>Draft Genome Sequences of the Obligatory Marine Myxobacteria Enhygromyxa salina SWB007.</title>
        <authorList>
            <person name="Poehlein A."/>
            <person name="Moghaddam J.A."/>
            <person name="Harms H."/>
            <person name="Alanjari M."/>
            <person name="Koenig G.M."/>
            <person name="Daniel R."/>
            <person name="Schaeberle T.F."/>
        </authorList>
    </citation>
    <scope>NUCLEOTIDE SEQUENCE [LARGE SCALE GENOMIC DNA]</scope>
    <source>
        <strain evidence="3 4">SWB007</strain>
    </source>
</reference>
<evidence type="ECO:0000313" key="4">
    <source>
        <dbReference type="Proteomes" id="UP000238823"/>
    </source>
</evidence>
<feature type="transmembrane region" description="Helical" evidence="1">
    <location>
        <begin position="429"/>
        <end position="452"/>
    </location>
</feature>
<feature type="transmembrane region" description="Helical" evidence="1">
    <location>
        <begin position="290"/>
        <end position="308"/>
    </location>
</feature>
<dbReference type="InterPro" id="IPR046477">
    <property type="entry name" value="DUF6798"/>
</dbReference>
<name>A0A2S9Y5T5_9BACT</name>
<keyword evidence="1" id="KW-0472">Membrane</keyword>
<comment type="caution">
    <text evidence="3">The sequence shown here is derived from an EMBL/GenBank/DDBJ whole genome shotgun (WGS) entry which is preliminary data.</text>
</comment>
<evidence type="ECO:0000259" key="2">
    <source>
        <dbReference type="Pfam" id="PF20604"/>
    </source>
</evidence>
<organism evidence="3 4">
    <name type="scientific">Enhygromyxa salina</name>
    <dbReference type="NCBI Taxonomy" id="215803"/>
    <lineage>
        <taxon>Bacteria</taxon>
        <taxon>Pseudomonadati</taxon>
        <taxon>Myxococcota</taxon>
        <taxon>Polyangia</taxon>
        <taxon>Nannocystales</taxon>
        <taxon>Nannocystaceae</taxon>
        <taxon>Enhygromyxa</taxon>
    </lineage>
</organism>
<dbReference type="Proteomes" id="UP000238823">
    <property type="component" value="Unassembled WGS sequence"/>
</dbReference>
<dbReference type="Pfam" id="PF20604">
    <property type="entry name" value="DUF6798"/>
    <property type="match status" value="1"/>
</dbReference>
<feature type="transmembrane region" description="Helical" evidence="1">
    <location>
        <begin position="352"/>
        <end position="375"/>
    </location>
</feature>
<sequence>MAVACGLFATAWRYQFLEPGTLQLLAPVMRAADPQFLAGDFYTWAGSVFGPRTPLITLLGMLARVIPYDRLYLGLTALANVGLALVSYASARALVPDAPWAPRIAAALVCCAPIPAIGGPSICAATALTPEGLALPLLAASLYFGLLAFDDGQAWRRGVAAGIPASLAVLLAPGLAVPSAALLVSMLLVRRQGADIGAALRSSGVTATLVAPSVALVVAPIFTHPRSLADETFVALAALQRDPGRYSPSHVFADWTTWATLLSLVVVTLICARRSSRPEPPPERHLVRSYLILAAGLALLVLLSHVFVDRWAWRAWLLFTPLRCCVLLAWIALLVAAGHLARLASDPVERAWVPALGLSLAAPLLAGGCFVLVAWLAPRLERRQTRLLVAASLALLVAVAIGLGPPALAPTLVLSLVCLALTIASWRGWSLALALAGGIAGVAVNQSSAWLADDFRPRWRSSDYQRDALMLARDVARYTPPASVILTPPAFGDFRLIATRAIVVDFDGVPDHDPGVAEWGTRMFDCYGPPEGPGRAAIPGYERRYAALTDAELAVIGGRYRANFAVVASDRATTMRVLYVYGDYALVVLPRR</sequence>
<evidence type="ECO:0000256" key="1">
    <source>
        <dbReference type="SAM" id="Phobius"/>
    </source>
</evidence>
<accession>A0A2S9Y5T5</accession>